<reference evidence="4" key="1">
    <citation type="submission" date="2025-08" db="UniProtKB">
        <authorList>
            <consortium name="RefSeq"/>
        </authorList>
    </citation>
    <scope>IDENTIFICATION</scope>
    <source>
        <tissue evidence="4">Leukocyte</tissue>
    </source>
</reference>
<evidence type="ECO:0000256" key="2">
    <source>
        <dbReference type="SAM" id="Phobius"/>
    </source>
</evidence>
<dbReference type="RefSeq" id="XP_020007383.1">
    <property type="nucleotide sequence ID" value="XM_020151794.1"/>
</dbReference>
<keyword evidence="2" id="KW-1133">Transmembrane helix</keyword>
<comment type="similarity">
    <text evidence="1">Belongs to the sel-1 family.</text>
</comment>
<name>A0A8B7TIK2_CASCN</name>
<dbReference type="PANTHER" id="PTHR11102">
    <property type="entry name" value="SEL-1-LIKE PROTEIN"/>
    <property type="match status" value="1"/>
</dbReference>
<feature type="chain" id="PRO_5034129848" evidence="3">
    <location>
        <begin position="24"/>
        <end position="575"/>
    </location>
</feature>
<dbReference type="GO" id="GO:0005789">
    <property type="term" value="C:endoplasmic reticulum membrane"/>
    <property type="evidence" value="ECO:0007669"/>
    <property type="project" value="TreeGrafter"/>
</dbReference>
<dbReference type="AlphaFoldDB" id="A0A8B7TIK2"/>
<dbReference type="SUPFAM" id="SSF81901">
    <property type="entry name" value="HCP-like"/>
    <property type="match status" value="2"/>
</dbReference>
<dbReference type="GO" id="GO:0036503">
    <property type="term" value="P:ERAD pathway"/>
    <property type="evidence" value="ECO:0007669"/>
    <property type="project" value="TreeGrafter"/>
</dbReference>
<keyword evidence="2" id="KW-0812">Transmembrane</keyword>
<dbReference type="InterPro" id="IPR006597">
    <property type="entry name" value="Sel1-like"/>
</dbReference>
<feature type="signal peptide" evidence="3">
    <location>
        <begin position="1"/>
        <end position="23"/>
    </location>
</feature>
<organism evidence="4">
    <name type="scientific">Castor canadensis</name>
    <name type="common">American beaver</name>
    <dbReference type="NCBI Taxonomy" id="51338"/>
    <lineage>
        <taxon>Eukaryota</taxon>
        <taxon>Metazoa</taxon>
        <taxon>Chordata</taxon>
        <taxon>Craniata</taxon>
        <taxon>Vertebrata</taxon>
        <taxon>Euteleostomi</taxon>
        <taxon>Mammalia</taxon>
        <taxon>Eutheria</taxon>
        <taxon>Euarchontoglires</taxon>
        <taxon>Glires</taxon>
        <taxon>Rodentia</taxon>
        <taxon>Castorimorpha</taxon>
        <taxon>Castoridae</taxon>
        <taxon>Castor</taxon>
    </lineage>
</organism>
<dbReference type="Pfam" id="PF08238">
    <property type="entry name" value="Sel1"/>
    <property type="match status" value="9"/>
</dbReference>
<evidence type="ECO:0000256" key="3">
    <source>
        <dbReference type="SAM" id="SignalP"/>
    </source>
</evidence>
<dbReference type="OrthoDB" id="27934at2759"/>
<evidence type="ECO:0000313" key="4">
    <source>
        <dbReference type="RefSeq" id="XP_020007383.1"/>
    </source>
</evidence>
<keyword evidence="2" id="KW-0472">Membrane</keyword>
<evidence type="ECO:0000256" key="1">
    <source>
        <dbReference type="ARBA" id="ARBA00038101"/>
    </source>
</evidence>
<dbReference type="InterPro" id="IPR011990">
    <property type="entry name" value="TPR-like_helical_dom_sf"/>
</dbReference>
<keyword evidence="3" id="KW-0732">Signal</keyword>
<gene>
    <name evidence="4" type="primary">Sel1l2</name>
</gene>
<dbReference type="SMART" id="SM00671">
    <property type="entry name" value="SEL1"/>
    <property type="match status" value="8"/>
</dbReference>
<dbReference type="InterPro" id="IPR050767">
    <property type="entry name" value="Sel1_AlgK"/>
</dbReference>
<dbReference type="Gene3D" id="1.25.40.10">
    <property type="entry name" value="Tetratricopeptide repeat domain"/>
    <property type="match status" value="2"/>
</dbReference>
<dbReference type="PANTHER" id="PTHR11102:SF53">
    <property type="entry name" value="PROTEIN SEL-1 HOMOLOG 2"/>
    <property type="match status" value="1"/>
</dbReference>
<proteinExistence type="inferred from homology"/>
<protein>
    <submittedName>
        <fullName evidence="4">Protein sel-1 homolog 2</fullName>
    </submittedName>
</protein>
<dbReference type="CTD" id="80343"/>
<dbReference type="KEGG" id="ccan:109674932"/>
<sequence>MKPLTLLIEILIILGLTMKNIEAERNNKRQKETNVTTQVPVNKVKQILSHILEQRKLSKLTDRRESLLEKKKNQHKFKIKGIENKDLLKRSKNHLETQAKKNVTDEGDELFKMGIKILQESKSQKQKTEAYTVFAKAADMGNLQAMEKMADALLFGNFGMQNITAAIQLYESLAKEGSYRAQNALGFLSSYGIGMEYNQAKALIYYTFGSAGGSMMSQMILGYRYLSGINVLQNCEVALTHYKKVADYIANKLEKSEGIPVEKVRLTERPENLSSNSEILDWDIYQYYKFLAERGDVQIQVSLGQLHLIGRKGLDQDYYKALYYFLKAAKAGSANAMAFIGKMYLEGNAAAPQNNATAFKYFSMAANKGNAIGLHGLGLLHFYGKGVPVNYAEALKYFQKAAEKGWPNAQFQLGYMYYSGSGVWKDYKLAFKYFYLASQSGQPLAIYYLAEMYAKGTGVLRSCRTAVEKGLKFSKKRRCIQWHFSCGIELPFKDIHLARRLYDRAAQTSPDAHIPVFFALMKLETVHLLRDVLFLNFTMRWKWMNLDHTLGPHWDLFVIGLIVAMLIFLLRNRHR</sequence>
<feature type="transmembrane region" description="Helical" evidence="2">
    <location>
        <begin position="554"/>
        <end position="570"/>
    </location>
</feature>
<accession>A0A8B7TIK2</accession>